<accession>A0ABZ2AZT1</accession>
<dbReference type="GeneID" id="89992035"/>
<name>A0ABZ2AZT1_9TREE</name>
<organism evidence="1 2">
    <name type="scientific">Cryptococcus decagattii</name>
    <dbReference type="NCBI Taxonomy" id="1859122"/>
    <lineage>
        <taxon>Eukaryota</taxon>
        <taxon>Fungi</taxon>
        <taxon>Dikarya</taxon>
        <taxon>Basidiomycota</taxon>
        <taxon>Agaricomycotina</taxon>
        <taxon>Tremellomycetes</taxon>
        <taxon>Tremellales</taxon>
        <taxon>Cryptococcaceae</taxon>
        <taxon>Cryptococcus</taxon>
        <taxon>Cryptococcus gattii species complex</taxon>
    </lineage>
</organism>
<keyword evidence="2" id="KW-1185">Reference proteome</keyword>
<evidence type="ECO:0000313" key="1">
    <source>
        <dbReference type="EMBL" id="WVO23907.1"/>
    </source>
</evidence>
<proteinExistence type="predicted"/>
<sequence>MVMTHWRLNHACQRSLAPRLDVRCDHSSILLLVVGKGFEIIIMRDVGAGIRSLHIRDDLVRCINGYAVTVFGCEHSFIFDALLLHILNLEPSKKSS</sequence>
<gene>
    <name evidence="1" type="ORF">IAS62_005265</name>
</gene>
<reference evidence="1 2" key="1">
    <citation type="submission" date="2024-01" db="EMBL/GenBank/DDBJ databases">
        <title>Comparative genomics of Cryptococcus and Kwoniella reveals pathogenesis evolution and contrasting modes of karyotype evolution via chromosome fusion or intercentromeric recombination.</title>
        <authorList>
            <person name="Coelho M.A."/>
            <person name="David-Palma M."/>
            <person name="Shea T."/>
            <person name="Bowers K."/>
            <person name="McGinley-Smith S."/>
            <person name="Mohammad A.W."/>
            <person name="Gnirke A."/>
            <person name="Yurkov A.M."/>
            <person name="Nowrousian M."/>
            <person name="Sun S."/>
            <person name="Cuomo C.A."/>
            <person name="Heitman J."/>
        </authorList>
    </citation>
    <scope>NUCLEOTIDE SEQUENCE [LARGE SCALE GENOMIC DNA]</scope>
    <source>
        <strain evidence="1 2">7685027</strain>
    </source>
</reference>
<evidence type="ECO:0000313" key="2">
    <source>
        <dbReference type="Proteomes" id="UP001432216"/>
    </source>
</evidence>
<dbReference type="EMBL" id="CP143814">
    <property type="protein sequence ID" value="WVO23907.1"/>
    <property type="molecule type" value="Genomic_DNA"/>
</dbReference>
<dbReference type="RefSeq" id="XP_064723146.1">
    <property type="nucleotide sequence ID" value="XM_064867074.1"/>
</dbReference>
<dbReference type="Proteomes" id="UP001432216">
    <property type="component" value="Chromosome 9"/>
</dbReference>
<protein>
    <submittedName>
        <fullName evidence="1">Uncharacterized protein</fullName>
    </submittedName>
</protein>